<dbReference type="PANTHER" id="PTHR24328">
    <property type="entry name" value="HOMEOBOX PROTEIN MOX"/>
    <property type="match status" value="1"/>
</dbReference>
<keyword evidence="5 9" id="KW-0371">Homeobox</keyword>
<feature type="region of interest" description="Disordered" evidence="11">
    <location>
        <begin position="311"/>
        <end position="362"/>
    </location>
</feature>
<dbReference type="SUPFAM" id="SSF46689">
    <property type="entry name" value="Homeodomain-like"/>
    <property type="match status" value="1"/>
</dbReference>
<dbReference type="Pfam" id="PF00046">
    <property type="entry name" value="Homeodomain"/>
    <property type="match status" value="1"/>
</dbReference>
<feature type="domain" description="Homeobox" evidence="12">
    <location>
        <begin position="251"/>
        <end position="311"/>
    </location>
</feature>
<evidence type="ECO:0000256" key="2">
    <source>
        <dbReference type="ARBA" id="ARBA00022473"/>
    </source>
</evidence>
<dbReference type="AlphaFoldDB" id="A0AAW0WBJ2"/>
<feature type="compositionally biased region" description="Low complexity" evidence="11">
    <location>
        <begin position="118"/>
        <end position="138"/>
    </location>
</feature>
<dbReference type="SMART" id="SM00389">
    <property type="entry name" value="HOX"/>
    <property type="match status" value="1"/>
</dbReference>
<protein>
    <recommendedName>
        <fullName evidence="12">Homeobox domain-containing protein</fullName>
    </recommendedName>
</protein>
<feature type="DNA-binding region" description="Homeobox" evidence="9">
    <location>
        <begin position="253"/>
        <end position="312"/>
    </location>
</feature>
<evidence type="ECO:0000256" key="10">
    <source>
        <dbReference type="RuleBase" id="RU000682"/>
    </source>
</evidence>
<keyword evidence="2" id="KW-0217">Developmental protein</keyword>
<sequence>MEQIILGGGGVPLPVTSSGSMASLGSSLATLAPLEMPRSSPYPGLLAGAEWGLLETTDITRDYGGLFSSSLVEYGLPPILPRTPTPHDVLHPPHDIGYMHYITPAEYPTPLTPESDPPSDGSGSPTSSPPSSTHLLPPAHTFTSQYVPTSQFTSAYLPTHTASFSSLSPPTDDLANLSSVLPSSVSTSEQQAASLGTMLPLAGPSVGELTFGNLSSDVLTSLGSLVSEHRTEVTQDSNENTEEALKADLLGKPRKERTAFTKHQIRELEAEFQHSNYLTRLRRYEIAVSLDLTERQVKVWFQNRRMKWKRTKSGQLAMKRQQQQQLEQQHLEKHQEEKDASSLSVQKPQAEETKPMFQVCQE</sequence>
<dbReference type="InterPro" id="IPR020479">
    <property type="entry name" value="HD_metazoa"/>
</dbReference>
<evidence type="ECO:0000256" key="7">
    <source>
        <dbReference type="ARBA" id="ARBA00023163"/>
    </source>
</evidence>
<keyword evidence="8 9" id="KW-0539">Nucleus</keyword>
<accession>A0AAW0WBJ2</accession>
<dbReference type="PROSITE" id="PS00027">
    <property type="entry name" value="HOMEOBOX_1"/>
    <property type="match status" value="1"/>
</dbReference>
<dbReference type="PROSITE" id="PS50071">
    <property type="entry name" value="HOMEOBOX_2"/>
    <property type="match status" value="1"/>
</dbReference>
<evidence type="ECO:0000256" key="3">
    <source>
        <dbReference type="ARBA" id="ARBA00023015"/>
    </source>
</evidence>
<dbReference type="InterPro" id="IPR042634">
    <property type="entry name" value="MOX-1/MOX-2"/>
</dbReference>
<feature type="compositionally biased region" description="Basic and acidic residues" evidence="11">
    <location>
        <begin position="329"/>
        <end position="340"/>
    </location>
</feature>
<keyword evidence="3" id="KW-0805">Transcription regulation</keyword>
<dbReference type="Gene3D" id="1.10.10.60">
    <property type="entry name" value="Homeodomain-like"/>
    <property type="match status" value="1"/>
</dbReference>
<keyword evidence="6" id="KW-0010">Activator</keyword>
<evidence type="ECO:0000313" key="14">
    <source>
        <dbReference type="Proteomes" id="UP001445076"/>
    </source>
</evidence>
<keyword evidence="14" id="KW-1185">Reference proteome</keyword>
<dbReference type="GO" id="GO:0005634">
    <property type="term" value="C:nucleus"/>
    <property type="evidence" value="ECO:0007669"/>
    <property type="project" value="UniProtKB-SubCell"/>
</dbReference>
<dbReference type="GO" id="GO:0000978">
    <property type="term" value="F:RNA polymerase II cis-regulatory region sequence-specific DNA binding"/>
    <property type="evidence" value="ECO:0007669"/>
    <property type="project" value="TreeGrafter"/>
</dbReference>
<comment type="caution">
    <text evidence="13">The sequence shown here is derived from an EMBL/GenBank/DDBJ whole genome shotgun (WGS) entry which is preliminary data.</text>
</comment>
<evidence type="ECO:0000256" key="6">
    <source>
        <dbReference type="ARBA" id="ARBA00023159"/>
    </source>
</evidence>
<evidence type="ECO:0000256" key="8">
    <source>
        <dbReference type="ARBA" id="ARBA00023242"/>
    </source>
</evidence>
<keyword evidence="7" id="KW-0804">Transcription</keyword>
<organism evidence="13 14">
    <name type="scientific">Cherax quadricarinatus</name>
    <name type="common">Australian red claw crayfish</name>
    <dbReference type="NCBI Taxonomy" id="27406"/>
    <lineage>
        <taxon>Eukaryota</taxon>
        <taxon>Metazoa</taxon>
        <taxon>Ecdysozoa</taxon>
        <taxon>Arthropoda</taxon>
        <taxon>Crustacea</taxon>
        <taxon>Multicrustacea</taxon>
        <taxon>Malacostraca</taxon>
        <taxon>Eumalacostraca</taxon>
        <taxon>Eucarida</taxon>
        <taxon>Decapoda</taxon>
        <taxon>Pleocyemata</taxon>
        <taxon>Astacidea</taxon>
        <taxon>Parastacoidea</taxon>
        <taxon>Parastacidae</taxon>
        <taxon>Cherax</taxon>
    </lineage>
</organism>
<proteinExistence type="predicted"/>
<name>A0AAW0WBJ2_CHEQU</name>
<evidence type="ECO:0000259" key="12">
    <source>
        <dbReference type="PROSITE" id="PS50071"/>
    </source>
</evidence>
<feature type="region of interest" description="Disordered" evidence="11">
    <location>
        <begin position="105"/>
        <end position="139"/>
    </location>
</feature>
<dbReference type="CDD" id="cd00086">
    <property type="entry name" value="homeodomain"/>
    <property type="match status" value="1"/>
</dbReference>
<dbReference type="Proteomes" id="UP001445076">
    <property type="component" value="Unassembled WGS sequence"/>
</dbReference>
<gene>
    <name evidence="13" type="ORF">OTU49_008850</name>
</gene>
<evidence type="ECO:0000256" key="1">
    <source>
        <dbReference type="ARBA" id="ARBA00004123"/>
    </source>
</evidence>
<evidence type="ECO:0000313" key="13">
    <source>
        <dbReference type="EMBL" id="KAK8728897.1"/>
    </source>
</evidence>
<dbReference type="PRINTS" id="PR00024">
    <property type="entry name" value="HOMEOBOX"/>
</dbReference>
<evidence type="ECO:0000256" key="4">
    <source>
        <dbReference type="ARBA" id="ARBA00023125"/>
    </source>
</evidence>
<dbReference type="GO" id="GO:0000981">
    <property type="term" value="F:DNA-binding transcription factor activity, RNA polymerase II-specific"/>
    <property type="evidence" value="ECO:0007669"/>
    <property type="project" value="InterPro"/>
</dbReference>
<comment type="subcellular location">
    <subcellularLocation>
        <location evidence="1 9 10">Nucleus</location>
    </subcellularLocation>
</comment>
<evidence type="ECO:0000256" key="11">
    <source>
        <dbReference type="SAM" id="MobiDB-lite"/>
    </source>
</evidence>
<feature type="non-terminal residue" evidence="13">
    <location>
        <position position="362"/>
    </location>
</feature>
<evidence type="ECO:0000256" key="5">
    <source>
        <dbReference type="ARBA" id="ARBA00023155"/>
    </source>
</evidence>
<evidence type="ECO:0000256" key="9">
    <source>
        <dbReference type="PROSITE-ProRule" id="PRU00108"/>
    </source>
</evidence>
<keyword evidence="4 9" id="KW-0238">DNA-binding</keyword>
<reference evidence="13 14" key="1">
    <citation type="journal article" date="2024" name="BMC Genomics">
        <title>Genome assembly of redclaw crayfish (Cherax quadricarinatus) provides insights into its immune adaptation and hypoxia tolerance.</title>
        <authorList>
            <person name="Liu Z."/>
            <person name="Zheng J."/>
            <person name="Li H."/>
            <person name="Fang K."/>
            <person name="Wang S."/>
            <person name="He J."/>
            <person name="Zhou D."/>
            <person name="Weng S."/>
            <person name="Chi M."/>
            <person name="Gu Z."/>
            <person name="He J."/>
            <person name="Li F."/>
            <person name="Wang M."/>
        </authorList>
    </citation>
    <scope>NUCLEOTIDE SEQUENCE [LARGE SCALE GENOMIC DNA]</scope>
    <source>
        <strain evidence="13">ZL_2023a</strain>
    </source>
</reference>
<dbReference type="GO" id="GO:0045944">
    <property type="term" value="P:positive regulation of transcription by RNA polymerase II"/>
    <property type="evidence" value="ECO:0007669"/>
    <property type="project" value="InterPro"/>
</dbReference>
<dbReference type="InterPro" id="IPR017970">
    <property type="entry name" value="Homeobox_CS"/>
</dbReference>
<dbReference type="InterPro" id="IPR009057">
    <property type="entry name" value="Homeodomain-like_sf"/>
</dbReference>
<dbReference type="PANTHER" id="PTHR24328:SF7">
    <property type="entry name" value="BUTTONLESS"/>
    <property type="match status" value="1"/>
</dbReference>
<dbReference type="EMBL" id="JARKIK010000069">
    <property type="protein sequence ID" value="KAK8728897.1"/>
    <property type="molecule type" value="Genomic_DNA"/>
</dbReference>
<dbReference type="InterPro" id="IPR001356">
    <property type="entry name" value="HD"/>
</dbReference>